<reference evidence="2 3" key="1">
    <citation type="submission" date="2018-09" db="EMBL/GenBank/DDBJ databases">
        <authorList>
            <person name="Zhu H."/>
        </authorList>
    </citation>
    <scope>NUCLEOTIDE SEQUENCE [LARGE SCALE GENOMIC DNA]</scope>
    <source>
        <strain evidence="2 3">K2R01-6</strain>
    </source>
</reference>
<feature type="region of interest" description="Disordered" evidence="1">
    <location>
        <begin position="418"/>
        <end position="439"/>
    </location>
</feature>
<gene>
    <name evidence="2" type="ORF">D3876_13075</name>
</gene>
<comment type="caution">
    <text evidence="2">The sequence shown here is derived from an EMBL/GenBank/DDBJ whole genome shotgun (WGS) entry which is preliminary data.</text>
</comment>
<name>A0A418WNJ6_9SPHN</name>
<proteinExistence type="predicted"/>
<accession>A0A418WNJ6</accession>
<dbReference type="AlphaFoldDB" id="A0A418WNJ6"/>
<keyword evidence="3" id="KW-1185">Reference proteome</keyword>
<evidence type="ECO:0000313" key="3">
    <source>
        <dbReference type="Proteomes" id="UP000286100"/>
    </source>
</evidence>
<evidence type="ECO:0000256" key="1">
    <source>
        <dbReference type="SAM" id="MobiDB-lite"/>
    </source>
</evidence>
<organism evidence="2 3">
    <name type="scientific">Sphingomonas cavernae</name>
    <dbReference type="NCBI Taxonomy" id="2320861"/>
    <lineage>
        <taxon>Bacteria</taxon>
        <taxon>Pseudomonadati</taxon>
        <taxon>Pseudomonadota</taxon>
        <taxon>Alphaproteobacteria</taxon>
        <taxon>Sphingomonadales</taxon>
        <taxon>Sphingomonadaceae</taxon>
        <taxon>Sphingomonas</taxon>
    </lineage>
</organism>
<evidence type="ECO:0000313" key="2">
    <source>
        <dbReference type="EMBL" id="RJF91576.1"/>
    </source>
</evidence>
<dbReference type="OrthoDB" id="7420165at2"/>
<protein>
    <submittedName>
        <fullName evidence="2">Heavy-metal-associated domain-containing protein</fullName>
    </submittedName>
</protein>
<sequence>MGLGFPRPTRQKSAVTLAKRLFRPLPVLSALLLVGGASVAVLAQIEGSDRGVVPIDTSGSLEVTGVKVDVYGKTADAARYGGWRLAQRKAWKALWTKHHPGSSAPGLPDSTLDSIVGGIVVEDEQIGPNRYVARLGVLFDRARAGQILGVGGVATRSAPYLIIPVQWSGGRPESFEHRTEWQQAWARFRTGSSPIDYVRPSGTGSDPLLLNAAQAERRNRVWWRVILDQFGAADVLIPKVRLERLYPGGPVTGHFTAGYGPDSKILTQFSLRVRNAGALGQMLDEGVRRIDAAYSLALNDGRLRPDPSLIIEEPVDPDALEDVLEIPLESADALSNATAAASSTITIQFDTPDAGALSRGESAIRSVPGISGATTTSLAIGGVSVMRVSYAGDIATLRASLAARGWQVQEGAGVLRIRRGGAQPTPPPAQPANGNVSGG</sequence>
<dbReference type="EMBL" id="QYUM01000003">
    <property type="protein sequence ID" value="RJF91576.1"/>
    <property type="molecule type" value="Genomic_DNA"/>
</dbReference>
<dbReference type="Proteomes" id="UP000286100">
    <property type="component" value="Unassembled WGS sequence"/>
</dbReference>